<keyword evidence="13" id="KW-1185">Reference proteome</keyword>
<dbReference type="PANTHER" id="PTHR43209">
    <property type="entry name" value="TRNA SULFURTRANSFERASE"/>
    <property type="match status" value="1"/>
</dbReference>
<evidence type="ECO:0000313" key="12">
    <source>
        <dbReference type="EMBL" id="MFD2612771.1"/>
    </source>
</evidence>
<evidence type="ECO:0000313" key="13">
    <source>
        <dbReference type="Proteomes" id="UP001597541"/>
    </source>
</evidence>
<dbReference type="Gene3D" id="3.40.50.620">
    <property type="entry name" value="HUPs"/>
    <property type="match status" value="1"/>
</dbReference>
<dbReference type="CDD" id="cd01712">
    <property type="entry name" value="PPase_ThiI"/>
    <property type="match status" value="1"/>
</dbReference>
<dbReference type="Gene3D" id="3.30.2130.30">
    <property type="match status" value="1"/>
</dbReference>
<accession>A0ABW5PCS2</accession>
<keyword evidence="7 9" id="KW-0694">RNA-binding</keyword>
<sequence length="427" mass="47978">MKPELILLRFGEFTLKGKNRLRFEQAVIHYTLDVLRDYPGLRYRKAYGRLYLELNGAPYENVAERLKSVFGIQTFSPVLFCGHDLEVIRAAALSVMDGLSRKPKTFKVTVKRTWKEYPYDSQELNGLIGGPVLRHVEGLTVDVHKPEVELRVEIREDGAYLFSDVIKGAGGYPVGSNGKAMLMLSGGIDSPVAGWLAMRKGLDIEAVHFHSYPFTSERAQQKVKDLALQLAKYTRKVKVHMVPFTEIQTRLNQLGQPNLLITLMRRAMFRITEQLAAKHEAGAVVTGESLGQVASQTLPSLNTIGKVAELPILRPLITMDKDDIIRIAHRIGTYETSILPYEDCCTLFAAKSPSTNPNLRVIERIERSASSWLEEEIRLAVEGTETFWFSQLFDTSVMDQHAGGALPTSPEHQETTTAEPQSIDRFF</sequence>
<dbReference type="SUPFAM" id="SSF52402">
    <property type="entry name" value="Adenine nucleotide alpha hydrolases-like"/>
    <property type="match status" value="1"/>
</dbReference>
<evidence type="ECO:0000256" key="1">
    <source>
        <dbReference type="ARBA" id="ARBA00004496"/>
    </source>
</evidence>
<dbReference type="Pfam" id="PF02926">
    <property type="entry name" value="THUMP"/>
    <property type="match status" value="1"/>
</dbReference>
<evidence type="ECO:0000256" key="6">
    <source>
        <dbReference type="ARBA" id="ARBA00022840"/>
    </source>
</evidence>
<evidence type="ECO:0000256" key="9">
    <source>
        <dbReference type="HAMAP-Rule" id="MF_00021"/>
    </source>
</evidence>
<dbReference type="PANTHER" id="PTHR43209:SF1">
    <property type="entry name" value="TRNA SULFURTRANSFERASE"/>
    <property type="match status" value="1"/>
</dbReference>
<dbReference type="InterPro" id="IPR003720">
    <property type="entry name" value="tRNA_STrfase"/>
</dbReference>
<dbReference type="InterPro" id="IPR049962">
    <property type="entry name" value="THUMP_ThiI"/>
</dbReference>
<dbReference type="CDD" id="cd11716">
    <property type="entry name" value="THUMP_ThiI"/>
    <property type="match status" value="1"/>
</dbReference>
<evidence type="ECO:0000256" key="8">
    <source>
        <dbReference type="ARBA" id="ARBA00022977"/>
    </source>
</evidence>
<feature type="region of interest" description="Disordered" evidence="10">
    <location>
        <begin position="401"/>
        <end position="427"/>
    </location>
</feature>
<organism evidence="12 13">
    <name type="scientific">Paenibacillus gansuensis</name>
    <dbReference type="NCBI Taxonomy" id="306542"/>
    <lineage>
        <taxon>Bacteria</taxon>
        <taxon>Bacillati</taxon>
        <taxon>Bacillota</taxon>
        <taxon>Bacilli</taxon>
        <taxon>Bacillales</taxon>
        <taxon>Paenibacillaceae</taxon>
        <taxon>Paenibacillus</taxon>
    </lineage>
</organism>
<feature type="domain" description="THUMP" evidence="11">
    <location>
        <begin position="60"/>
        <end position="165"/>
    </location>
</feature>
<dbReference type="Pfam" id="PF02568">
    <property type="entry name" value="ThiI"/>
    <property type="match status" value="1"/>
</dbReference>
<keyword evidence="6 9" id="KW-0067">ATP-binding</keyword>
<name>A0ABW5PCS2_9BACL</name>
<feature type="binding site" evidence="9">
    <location>
        <begin position="183"/>
        <end position="184"/>
    </location>
    <ligand>
        <name>ATP</name>
        <dbReference type="ChEBI" id="CHEBI:30616"/>
    </ligand>
</feature>
<dbReference type="InterPro" id="IPR054173">
    <property type="entry name" value="ThiI_fer"/>
</dbReference>
<comment type="catalytic activity">
    <reaction evidence="9">
        <text>[ThiS sulfur-carrier protein]-C-terminal Gly-Gly-AMP + S-sulfanyl-L-cysteinyl-[cysteine desulfurase] + AH2 = [ThiS sulfur-carrier protein]-C-terminal-Gly-aminoethanethioate + L-cysteinyl-[cysteine desulfurase] + A + AMP + 2 H(+)</text>
        <dbReference type="Rhea" id="RHEA:43340"/>
        <dbReference type="Rhea" id="RHEA-COMP:12157"/>
        <dbReference type="Rhea" id="RHEA-COMP:12158"/>
        <dbReference type="Rhea" id="RHEA-COMP:12910"/>
        <dbReference type="Rhea" id="RHEA-COMP:19908"/>
        <dbReference type="ChEBI" id="CHEBI:13193"/>
        <dbReference type="ChEBI" id="CHEBI:15378"/>
        <dbReference type="ChEBI" id="CHEBI:17499"/>
        <dbReference type="ChEBI" id="CHEBI:29950"/>
        <dbReference type="ChEBI" id="CHEBI:61963"/>
        <dbReference type="ChEBI" id="CHEBI:90618"/>
        <dbReference type="ChEBI" id="CHEBI:232372"/>
        <dbReference type="ChEBI" id="CHEBI:456215"/>
    </reaction>
</comment>
<evidence type="ECO:0000256" key="4">
    <source>
        <dbReference type="ARBA" id="ARBA00022679"/>
    </source>
</evidence>
<feature type="binding site" evidence="9">
    <location>
        <begin position="208"/>
        <end position="209"/>
    </location>
    <ligand>
        <name>ATP</name>
        <dbReference type="ChEBI" id="CHEBI:30616"/>
    </ligand>
</feature>
<reference evidence="13" key="1">
    <citation type="journal article" date="2019" name="Int. J. Syst. Evol. Microbiol.">
        <title>The Global Catalogue of Microorganisms (GCM) 10K type strain sequencing project: providing services to taxonomists for standard genome sequencing and annotation.</title>
        <authorList>
            <consortium name="The Broad Institute Genomics Platform"/>
            <consortium name="The Broad Institute Genome Sequencing Center for Infectious Disease"/>
            <person name="Wu L."/>
            <person name="Ma J."/>
        </authorList>
    </citation>
    <scope>NUCLEOTIDE SEQUENCE [LARGE SCALE GENOMIC DNA]</scope>
    <source>
        <strain evidence="13">KCTC 3950</strain>
    </source>
</reference>
<comment type="caution">
    <text evidence="12">The sequence shown here is derived from an EMBL/GenBank/DDBJ whole genome shotgun (WGS) entry which is preliminary data.</text>
</comment>
<feature type="binding site" evidence="9">
    <location>
        <position position="265"/>
    </location>
    <ligand>
        <name>ATP</name>
        <dbReference type="ChEBI" id="CHEBI:30616"/>
    </ligand>
</feature>
<evidence type="ECO:0000259" key="11">
    <source>
        <dbReference type="PROSITE" id="PS51165"/>
    </source>
</evidence>
<evidence type="ECO:0000256" key="2">
    <source>
        <dbReference type="ARBA" id="ARBA00022490"/>
    </source>
</evidence>
<dbReference type="InterPro" id="IPR020536">
    <property type="entry name" value="ThiI_AANH"/>
</dbReference>
<comment type="similarity">
    <text evidence="9">Belongs to the ThiI family.</text>
</comment>
<keyword evidence="8 9" id="KW-0784">Thiamine biosynthesis</keyword>
<dbReference type="SMART" id="SM00981">
    <property type="entry name" value="THUMP"/>
    <property type="match status" value="1"/>
</dbReference>
<dbReference type="NCBIfam" id="TIGR00342">
    <property type="entry name" value="tRNA uracil 4-sulfurtransferase ThiI"/>
    <property type="match status" value="1"/>
</dbReference>
<protein>
    <recommendedName>
        <fullName evidence="9">Probable tRNA sulfurtransferase</fullName>
        <ecNumber evidence="9">2.8.1.4</ecNumber>
    </recommendedName>
    <alternativeName>
        <fullName evidence="9">Sulfur carrier protein ThiS sulfurtransferase</fullName>
    </alternativeName>
    <alternativeName>
        <fullName evidence="9">Thiamine biosynthesis protein ThiI</fullName>
    </alternativeName>
    <alternativeName>
        <fullName evidence="9">tRNA 4-thiouridine synthase</fullName>
    </alternativeName>
</protein>
<dbReference type="GO" id="GO:0140741">
    <property type="term" value="F:tRNA-uracil-4 sulfurtransferase activity"/>
    <property type="evidence" value="ECO:0007669"/>
    <property type="project" value="UniProtKB-EC"/>
</dbReference>
<proteinExistence type="inferred from homology"/>
<gene>
    <name evidence="9 12" type="primary">thiI</name>
    <name evidence="12" type="ORF">ACFSUF_10095</name>
</gene>
<dbReference type="RefSeq" id="WP_377602558.1">
    <property type="nucleotide sequence ID" value="NZ_JBHUME010000007.1"/>
</dbReference>
<evidence type="ECO:0000256" key="3">
    <source>
        <dbReference type="ARBA" id="ARBA00022555"/>
    </source>
</evidence>
<dbReference type="EMBL" id="JBHUME010000007">
    <property type="protein sequence ID" value="MFD2612771.1"/>
    <property type="molecule type" value="Genomic_DNA"/>
</dbReference>
<dbReference type="EC" id="2.8.1.4" evidence="9"/>
<evidence type="ECO:0000256" key="10">
    <source>
        <dbReference type="SAM" id="MobiDB-lite"/>
    </source>
</evidence>
<dbReference type="SUPFAM" id="SSF143437">
    <property type="entry name" value="THUMP domain-like"/>
    <property type="match status" value="1"/>
</dbReference>
<dbReference type="InterPro" id="IPR004114">
    <property type="entry name" value="THUMP_dom"/>
</dbReference>
<feature type="binding site" evidence="9">
    <location>
        <position position="287"/>
    </location>
    <ligand>
        <name>ATP</name>
        <dbReference type="ChEBI" id="CHEBI:30616"/>
    </ligand>
</feature>
<dbReference type="PROSITE" id="PS51165">
    <property type="entry name" value="THUMP"/>
    <property type="match status" value="1"/>
</dbReference>
<comment type="function">
    <text evidence="9">Catalyzes the ATP-dependent transfer of a sulfur to tRNA to produce 4-thiouridine in position 8 of tRNAs, which functions as a near-UV photosensor. Also catalyzes the transfer of sulfur to the sulfur carrier protein ThiS, forming ThiS-thiocarboxylate. This is a step in the synthesis of thiazole, in the thiamine biosynthesis pathway. The sulfur is donated as persulfide by IscS.</text>
</comment>
<dbReference type="InterPro" id="IPR050102">
    <property type="entry name" value="tRNA_sulfurtransferase_ThiI"/>
</dbReference>
<keyword evidence="2 9" id="KW-0963">Cytoplasm</keyword>
<evidence type="ECO:0000256" key="5">
    <source>
        <dbReference type="ARBA" id="ARBA00022741"/>
    </source>
</evidence>
<comment type="catalytic activity">
    <reaction evidence="9">
        <text>[ThiI sulfur-carrier protein]-S-sulfanyl-L-cysteine + a uridine in tRNA + 2 reduced [2Fe-2S]-[ferredoxin] + ATP + H(+) = [ThiI sulfur-carrier protein]-L-cysteine + a 4-thiouridine in tRNA + 2 oxidized [2Fe-2S]-[ferredoxin] + AMP + diphosphate</text>
        <dbReference type="Rhea" id="RHEA:24176"/>
        <dbReference type="Rhea" id="RHEA-COMP:10000"/>
        <dbReference type="Rhea" id="RHEA-COMP:10001"/>
        <dbReference type="Rhea" id="RHEA-COMP:13337"/>
        <dbReference type="Rhea" id="RHEA-COMP:13338"/>
        <dbReference type="Rhea" id="RHEA-COMP:13339"/>
        <dbReference type="Rhea" id="RHEA-COMP:13340"/>
        <dbReference type="ChEBI" id="CHEBI:15378"/>
        <dbReference type="ChEBI" id="CHEBI:29950"/>
        <dbReference type="ChEBI" id="CHEBI:30616"/>
        <dbReference type="ChEBI" id="CHEBI:33019"/>
        <dbReference type="ChEBI" id="CHEBI:33737"/>
        <dbReference type="ChEBI" id="CHEBI:33738"/>
        <dbReference type="ChEBI" id="CHEBI:61963"/>
        <dbReference type="ChEBI" id="CHEBI:65315"/>
        <dbReference type="ChEBI" id="CHEBI:136798"/>
        <dbReference type="ChEBI" id="CHEBI:456215"/>
        <dbReference type="EC" id="2.8.1.4"/>
    </reaction>
</comment>
<comment type="subcellular location">
    <subcellularLocation>
        <location evidence="1 9">Cytoplasm</location>
    </subcellularLocation>
</comment>
<dbReference type="InterPro" id="IPR014729">
    <property type="entry name" value="Rossmann-like_a/b/a_fold"/>
</dbReference>
<keyword evidence="5 9" id="KW-0547">Nucleotide-binding</keyword>
<keyword evidence="3 9" id="KW-0820">tRNA-binding</keyword>
<dbReference type="Pfam" id="PF22025">
    <property type="entry name" value="ThiI_fer"/>
    <property type="match status" value="1"/>
</dbReference>
<dbReference type="InterPro" id="IPR049961">
    <property type="entry name" value="ThiI_N"/>
</dbReference>
<keyword evidence="4 9" id="KW-0808">Transferase</keyword>
<feature type="binding site" evidence="9">
    <location>
        <position position="296"/>
    </location>
    <ligand>
        <name>ATP</name>
        <dbReference type="ChEBI" id="CHEBI:30616"/>
    </ligand>
</feature>
<dbReference type="Proteomes" id="UP001597541">
    <property type="component" value="Unassembled WGS sequence"/>
</dbReference>
<comment type="pathway">
    <text evidence="9">Cofactor biosynthesis; thiamine diphosphate biosynthesis.</text>
</comment>
<evidence type="ECO:0000256" key="7">
    <source>
        <dbReference type="ARBA" id="ARBA00022884"/>
    </source>
</evidence>
<dbReference type="HAMAP" id="MF_00021">
    <property type="entry name" value="ThiI"/>
    <property type="match status" value="1"/>
</dbReference>